<keyword evidence="3" id="KW-0964">Secreted</keyword>
<dbReference type="InterPro" id="IPR001087">
    <property type="entry name" value="GDSL"/>
</dbReference>
<feature type="chain" id="PRO_5042882045" evidence="8">
    <location>
        <begin position="28"/>
        <end position="343"/>
    </location>
</feature>
<evidence type="ECO:0000313" key="9">
    <source>
        <dbReference type="EMBL" id="KAK7332117.1"/>
    </source>
</evidence>
<dbReference type="GO" id="GO:0016042">
    <property type="term" value="P:lipid catabolic process"/>
    <property type="evidence" value="ECO:0007669"/>
    <property type="project" value="UniProtKB-KW"/>
</dbReference>
<dbReference type="PANTHER" id="PTHR45650">
    <property type="entry name" value="GDSL-LIKE LIPASE/ACYLHYDROLASE-RELATED"/>
    <property type="match status" value="1"/>
</dbReference>
<dbReference type="SUPFAM" id="SSF52266">
    <property type="entry name" value="SGNH hydrolase"/>
    <property type="match status" value="1"/>
</dbReference>
<evidence type="ECO:0000256" key="2">
    <source>
        <dbReference type="ARBA" id="ARBA00008668"/>
    </source>
</evidence>
<name>A0AAN9QEE1_PHACN</name>
<keyword evidence="6" id="KW-0442">Lipid degradation</keyword>
<comment type="caution">
    <text evidence="9">The sequence shown here is derived from an EMBL/GenBank/DDBJ whole genome shotgun (WGS) entry which is preliminary data.</text>
</comment>
<evidence type="ECO:0000256" key="8">
    <source>
        <dbReference type="SAM" id="SignalP"/>
    </source>
</evidence>
<feature type="signal peptide" evidence="8">
    <location>
        <begin position="1"/>
        <end position="27"/>
    </location>
</feature>
<keyword evidence="10" id="KW-1185">Reference proteome</keyword>
<dbReference type="Proteomes" id="UP001374584">
    <property type="component" value="Unassembled WGS sequence"/>
</dbReference>
<dbReference type="InterPro" id="IPR051238">
    <property type="entry name" value="GDSL_esterase/lipase"/>
</dbReference>
<evidence type="ECO:0000256" key="6">
    <source>
        <dbReference type="ARBA" id="ARBA00022963"/>
    </source>
</evidence>
<accession>A0AAN9QEE1</accession>
<dbReference type="InterPro" id="IPR035669">
    <property type="entry name" value="SGNH_plant_lipase-like"/>
</dbReference>
<comment type="subcellular location">
    <subcellularLocation>
        <location evidence="1">Secreted</location>
    </subcellularLocation>
</comment>
<dbReference type="CDD" id="cd01837">
    <property type="entry name" value="SGNH_plant_lipase_like"/>
    <property type="match status" value="1"/>
</dbReference>
<gene>
    <name evidence="9" type="ORF">VNO80_28865</name>
</gene>
<evidence type="ECO:0000313" key="10">
    <source>
        <dbReference type="Proteomes" id="UP001374584"/>
    </source>
</evidence>
<evidence type="ECO:0000256" key="3">
    <source>
        <dbReference type="ARBA" id="ARBA00022525"/>
    </source>
</evidence>
<organism evidence="9 10">
    <name type="scientific">Phaseolus coccineus</name>
    <name type="common">Scarlet runner bean</name>
    <name type="synonym">Phaseolus multiflorus</name>
    <dbReference type="NCBI Taxonomy" id="3886"/>
    <lineage>
        <taxon>Eukaryota</taxon>
        <taxon>Viridiplantae</taxon>
        <taxon>Streptophyta</taxon>
        <taxon>Embryophyta</taxon>
        <taxon>Tracheophyta</taxon>
        <taxon>Spermatophyta</taxon>
        <taxon>Magnoliopsida</taxon>
        <taxon>eudicotyledons</taxon>
        <taxon>Gunneridae</taxon>
        <taxon>Pentapetalae</taxon>
        <taxon>rosids</taxon>
        <taxon>fabids</taxon>
        <taxon>Fabales</taxon>
        <taxon>Fabaceae</taxon>
        <taxon>Papilionoideae</taxon>
        <taxon>50 kb inversion clade</taxon>
        <taxon>NPAAA clade</taxon>
        <taxon>indigoferoid/millettioid clade</taxon>
        <taxon>Phaseoleae</taxon>
        <taxon>Phaseolus</taxon>
    </lineage>
</organism>
<dbReference type="AlphaFoldDB" id="A0AAN9QEE1"/>
<sequence length="343" mass="38171">MAIKTKALLVLSLLLLVATCMQYCVNGEQQVPCFFIFGDSLSDNGNNNNLQTQAKSNYNPYGIDFPNGPTGRFSNGRVTVDYLAEFLGFEESVPPYANTSGSDILKGVNYASGAAGILSESGKHLGDNIHLEKQLRNHRVIYSKIVKKLGGSKKAKEYLNKCLYYVNIGSNDFINNFFLPQLYSSSRTFTLERYTNLLIKKLSENIEELHESGARKVVLVGLGALGCIPRFAMNGSCVDEFNEAAFVFSNKLNSQVNTFNYKFPDSNFNFINSSDALDLGQFGFTVLDTPCCPTRDDGQCVPNGTPCQNRNEYVFYDEFHITEAVHRLIAIGSYNQIKPLIQH</sequence>
<protein>
    <submittedName>
        <fullName evidence="9">Uncharacterized protein</fullName>
    </submittedName>
</protein>
<dbReference type="PANTHER" id="PTHR45650:SF75">
    <property type="entry name" value="GDSL-LIKE LIPASE_ACYLHYDROLASE"/>
    <property type="match status" value="1"/>
</dbReference>
<dbReference type="InterPro" id="IPR036514">
    <property type="entry name" value="SGNH_hydro_sf"/>
</dbReference>
<evidence type="ECO:0000256" key="7">
    <source>
        <dbReference type="ARBA" id="ARBA00023098"/>
    </source>
</evidence>
<dbReference type="Gene3D" id="3.40.50.1110">
    <property type="entry name" value="SGNH hydrolase"/>
    <property type="match status" value="1"/>
</dbReference>
<keyword evidence="7" id="KW-0443">Lipid metabolism</keyword>
<keyword evidence="4 8" id="KW-0732">Signal</keyword>
<evidence type="ECO:0000256" key="5">
    <source>
        <dbReference type="ARBA" id="ARBA00022801"/>
    </source>
</evidence>
<dbReference type="GO" id="GO:0016788">
    <property type="term" value="F:hydrolase activity, acting on ester bonds"/>
    <property type="evidence" value="ECO:0007669"/>
    <property type="project" value="InterPro"/>
</dbReference>
<dbReference type="EMBL" id="JAYMYR010000011">
    <property type="protein sequence ID" value="KAK7332117.1"/>
    <property type="molecule type" value="Genomic_DNA"/>
</dbReference>
<dbReference type="GO" id="GO:0005576">
    <property type="term" value="C:extracellular region"/>
    <property type="evidence" value="ECO:0007669"/>
    <property type="project" value="UniProtKB-SubCell"/>
</dbReference>
<comment type="similarity">
    <text evidence="2">Belongs to the 'GDSL' lipolytic enzyme family.</text>
</comment>
<dbReference type="Pfam" id="PF00657">
    <property type="entry name" value="Lipase_GDSL"/>
    <property type="match status" value="1"/>
</dbReference>
<reference evidence="9 10" key="1">
    <citation type="submission" date="2024-01" db="EMBL/GenBank/DDBJ databases">
        <title>The genomes of 5 underutilized Papilionoideae crops provide insights into root nodulation and disease resistanc.</title>
        <authorList>
            <person name="Jiang F."/>
        </authorList>
    </citation>
    <scope>NUCLEOTIDE SEQUENCE [LARGE SCALE GENOMIC DNA]</scope>
    <source>
        <strain evidence="9">JINMINGXINNONG_FW02</strain>
        <tissue evidence="9">Leaves</tissue>
    </source>
</reference>
<evidence type="ECO:0000256" key="1">
    <source>
        <dbReference type="ARBA" id="ARBA00004613"/>
    </source>
</evidence>
<evidence type="ECO:0000256" key="4">
    <source>
        <dbReference type="ARBA" id="ARBA00022729"/>
    </source>
</evidence>
<proteinExistence type="inferred from homology"/>
<keyword evidence="5" id="KW-0378">Hydrolase</keyword>